<reference evidence="2 3" key="1">
    <citation type="journal article" date="2024" name="Nat. Commun.">
        <title>Phylogenomics reveals the evolutionary origins of lichenization in chlorophyte algae.</title>
        <authorList>
            <person name="Puginier C."/>
            <person name="Libourel C."/>
            <person name="Otte J."/>
            <person name="Skaloud P."/>
            <person name="Haon M."/>
            <person name="Grisel S."/>
            <person name="Petersen M."/>
            <person name="Berrin J.G."/>
            <person name="Delaux P.M."/>
            <person name="Dal Grande F."/>
            <person name="Keller J."/>
        </authorList>
    </citation>
    <scope>NUCLEOTIDE SEQUENCE [LARGE SCALE GENOMIC DNA]</scope>
    <source>
        <strain evidence="2 3">SAG 2043</strain>
    </source>
</reference>
<dbReference type="EMBL" id="JALJOR010000001">
    <property type="protein sequence ID" value="KAK9829691.1"/>
    <property type="molecule type" value="Genomic_DNA"/>
</dbReference>
<feature type="compositionally biased region" description="Polar residues" evidence="1">
    <location>
        <begin position="47"/>
        <end position="67"/>
    </location>
</feature>
<organism evidence="2 3">
    <name type="scientific">[Myrmecia] bisecta</name>
    <dbReference type="NCBI Taxonomy" id="41462"/>
    <lineage>
        <taxon>Eukaryota</taxon>
        <taxon>Viridiplantae</taxon>
        <taxon>Chlorophyta</taxon>
        <taxon>core chlorophytes</taxon>
        <taxon>Trebouxiophyceae</taxon>
        <taxon>Trebouxiales</taxon>
        <taxon>Trebouxiaceae</taxon>
        <taxon>Myrmecia</taxon>
    </lineage>
</organism>
<protein>
    <submittedName>
        <fullName evidence="2">Uncharacterized protein</fullName>
    </submittedName>
</protein>
<dbReference type="Proteomes" id="UP001489004">
    <property type="component" value="Unassembled WGS sequence"/>
</dbReference>
<keyword evidence="3" id="KW-1185">Reference proteome</keyword>
<proteinExistence type="predicted"/>
<feature type="region of interest" description="Disordered" evidence="1">
    <location>
        <begin position="1"/>
        <end position="67"/>
    </location>
</feature>
<feature type="compositionally biased region" description="Basic and acidic residues" evidence="1">
    <location>
        <begin position="21"/>
        <end position="40"/>
    </location>
</feature>
<evidence type="ECO:0000313" key="2">
    <source>
        <dbReference type="EMBL" id="KAK9829691.1"/>
    </source>
</evidence>
<comment type="caution">
    <text evidence="2">The sequence shown here is derived from an EMBL/GenBank/DDBJ whole genome shotgun (WGS) entry which is preliminary data.</text>
</comment>
<dbReference type="AlphaFoldDB" id="A0AAW1R7S8"/>
<sequence>MYLLQAFHPEALPQSGTSTEDALRTVIREELARHDEERAKGSKGTRSRTQQHPAAQSPSTELTKAKA</sequence>
<evidence type="ECO:0000256" key="1">
    <source>
        <dbReference type="SAM" id="MobiDB-lite"/>
    </source>
</evidence>
<accession>A0AAW1R7S8</accession>
<name>A0AAW1R7S8_9CHLO</name>
<gene>
    <name evidence="2" type="ORF">WJX72_007379</name>
</gene>
<evidence type="ECO:0000313" key="3">
    <source>
        <dbReference type="Proteomes" id="UP001489004"/>
    </source>
</evidence>